<gene>
    <name evidence="2" type="ORF">FCC1311_018302</name>
</gene>
<reference evidence="2 3" key="1">
    <citation type="submission" date="2017-12" db="EMBL/GenBank/DDBJ databases">
        <title>Sequencing, de novo assembly and annotation of complete genome of a new Thraustochytrid species, strain FCC1311.</title>
        <authorList>
            <person name="Sedici K."/>
            <person name="Godart F."/>
            <person name="Aiese Cigliano R."/>
            <person name="Sanseverino W."/>
            <person name="Barakat M."/>
            <person name="Ortet P."/>
            <person name="Marechal E."/>
            <person name="Cagnac O."/>
            <person name="Amato A."/>
        </authorList>
    </citation>
    <scope>NUCLEOTIDE SEQUENCE [LARGE SCALE GENOMIC DNA]</scope>
</reference>
<evidence type="ECO:0000313" key="3">
    <source>
        <dbReference type="Proteomes" id="UP000241890"/>
    </source>
</evidence>
<proteinExistence type="predicted"/>
<keyword evidence="1" id="KW-1133">Transmembrane helix</keyword>
<evidence type="ECO:0000313" key="2">
    <source>
        <dbReference type="EMBL" id="GBG25611.1"/>
    </source>
</evidence>
<dbReference type="EMBL" id="BEYU01000013">
    <property type="protein sequence ID" value="GBG25611.1"/>
    <property type="molecule type" value="Genomic_DNA"/>
</dbReference>
<feature type="transmembrane region" description="Helical" evidence="1">
    <location>
        <begin position="246"/>
        <end position="272"/>
    </location>
</feature>
<accession>A0A2R5GBV9</accession>
<keyword evidence="1" id="KW-0472">Membrane</keyword>
<dbReference type="InParanoid" id="A0A2R5GBV9"/>
<organism evidence="2 3">
    <name type="scientific">Hondaea fermentalgiana</name>
    <dbReference type="NCBI Taxonomy" id="2315210"/>
    <lineage>
        <taxon>Eukaryota</taxon>
        <taxon>Sar</taxon>
        <taxon>Stramenopiles</taxon>
        <taxon>Bigyra</taxon>
        <taxon>Labyrinthulomycetes</taxon>
        <taxon>Thraustochytrida</taxon>
        <taxon>Thraustochytriidae</taxon>
        <taxon>Hondaea</taxon>
    </lineage>
</organism>
<feature type="transmembrane region" description="Helical" evidence="1">
    <location>
        <begin position="31"/>
        <end position="54"/>
    </location>
</feature>
<dbReference type="Proteomes" id="UP000241890">
    <property type="component" value="Unassembled WGS sequence"/>
</dbReference>
<protein>
    <submittedName>
        <fullName evidence="2">Uncharacterized protein</fullName>
    </submittedName>
</protein>
<evidence type="ECO:0000256" key="1">
    <source>
        <dbReference type="SAM" id="Phobius"/>
    </source>
</evidence>
<dbReference type="AlphaFoldDB" id="A0A2R5GBV9"/>
<sequence length="293" mass="32629">MEGEANPSSEMAVGVQLLRGTVSPSWPRIRMAHVCVVTLMLFIMILGSVVMPTINEVTLKPSERFPPLAKAISFYSNIPIKLGLVHVFLYGCELYNDPANAERHIGQRLTTLWLQFFENPRWGQHFHMQLETFLQVIDILSREVEGKLPKRSRYPDFVHAGLAIIVALMMITNLVTSSAYHTFYEQTIGAAAAIVKLLFDYYVEVEFINPAIGASYTKPKALAGGALCTAVFVWCGRHLLSASLPVYLALLVHPTTLATVCFVGAWLTNYLFSSLSSLQVNQEKEKVNVATCF</sequence>
<feature type="transmembrane region" description="Helical" evidence="1">
    <location>
        <begin position="157"/>
        <end position="176"/>
    </location>
</feature>
<comment type="caution">
    <text evidence="2">The sequence shown here is derived from an EMBL/GenBank/DDBJ whole genome shotgun (WGS) entry which is preliminary data.</text>
</comment>
<keyword evidence="1" id="KW-0812">Transmembrane</keyword>
<name>A0A2R5GBV9_9STRA</name>
<feature type="transmembrane region" description="Helical" evidence="1">
    <location>
        <begin position="221"/>
        <end position="240"/>
    </location>
</feature>
<keyword evidence="3" id="KW-1185">Reference proteome</keyword>